<dbReference type="AlphaFoldDB" id="A0AAD7RMI7"/>
<gene>
    <name evidence="1" type="ORF">AAFF_G00166470</name>
</gene>
<dbReference type="EMBL" id="JAINUG010000222">
    <property type="protein sequence ID" value="KAJ8386852.1"/>
    <property type="molecule type" value="Genomic_DNA"/>
</dbReference>
<evidence type="ECO:0000313" key="1">
    <source>
        <dbReference type="EMBL" id="KAJ8386852.1"/>
    </source>
</evidence>
<accession>A0AAD7RMI7</accession>
<comment type="caution">
    <text evidence="1">The sequence shown here is derived from an EMBL/GenBank/DDBJ whole genome shotgun (WGS) entry which is preliminary data.</text>
</comment>
<name>A0AAD7RMI7_9TELE</name>
<evidence type="ECO:0000313" key="2">
    <source>
        <dbReference type="Proteomes" id="UP001221898"/>
    </source>
</evidence>
<organism evidence="1 2">
    <name type="scientific">Aldrovandia affinis</name>
    <dbReference type="NCBI Taxonomy" id="143900"/>
    <lineage>
        <taxon>Eukaryota</taxon>
        <taxon>Metazoa</taxon>
        <taxon>Chordata</taxon>
        <taxon>Craniata</taxon>
        <taxon>Vertebrata</taxon>
        <taxon>Euteleostomi</taxon>
        <taxon>Actinopterygii</taxon>
        <taxon>Neopterygii</taxon>
        <taxon>Teleostei</taxon>
        <taxon>Notacanthiformes</taxon>
        <taxon>Halosauridae</taxon>
        <taxon>Aldrovandia</taxon>
    </lineage>
</organism>
<proteinExistence type="predicted"/>
<keyword evidence="2" id="KW-1185">Reference proteome</keyword>
<reference evidence="1" key="1">
    <citation type="journal article" date="2023" name="Science">
        <title>Genome structures resolve the early diversification of teleost fishes.</title>
        <authorList>
            <person name="Parey E."/>
            <person name="Louis A."/>
            <person name="Montfort J."/>
            <person name="Bouchez O."/>
            <person name="Roques C."/>
            <person name="Iampietro C."/>
            <person name="Lluch J."/>
            <person name="Castinel A."/>
            <person name="Donnadieu C."/>
            <person name="Desvignes T."/>
            <person name="Floi Bucao C."/>
            <person name="Jouanno E."/>
            <person name="Wen M."/>
            <person name="Mejri S."/>
            <person name="Dirks R."/>
            <person name="Jansen H."/>
            <person name="Henkel C."/>
            <person name="Chen W.J."/>
            <person name="Zahm M."/>
            <person name="Cabau C."/>
            <person name="Klopp C."/>
            <person name="Thompson A.W."/>
            <person name="Robinson-Rechavi M."/>
            <person name="Braasch I."/>
            <person name="Lecointre G."/>
            <person name="Bobe J."/>
            <person name="Postlethwait J.H."/>
            <person name="Berthelot C."/>
            <person name="Roest Crollius H."/>
            <person name="Guiguen Y."/>
        </authorList>
    </citation>
    <scope>NUCLEOTIDE SEQUENCE</scope>
    <source>
        <strain evidence="1">NC1722</strain>
    </source>
</reference>
<dbReference type="Proteomes" id="UP001221898">
    <property type="component" value="Unassembled WGS sequence"/>
</dbReference>
<protein>
    <submittedName>
        <fullName evidence="1">Uncharacterized protein</fullName>
    </submittedName>
</protein>
<sequence length="109" mass="11955">MLRRHFKGMLDIFPELVSSVKRGFDNTGDNDKIPNAPKPPVRGEEKDIVCLVLCCEKWNGTLPALSSGGVRGYRSSPWAVNRPHTSATGTLMEFLQGSGDYCHAQHPSA</sequence>